<organism evidence="1 2">
    <name type="scientific">Roseivirga pacifica</name>
    <dbReference type="NCBI Taxonomy" id="1267423"/>
    <lineage>
        <taxon>Bacteria</taxon>
        <taxon>Pseudomonadati</taxon>
        <taxon>Bacteroidota</taxon>
        <taxon>Cytophagia</taxon>
        <taxon>Cytophagales</taxon>
        <taxon>Roseivirgaceae</taxon>
        <taxon>Roseivirga</taxon>
    </lineage>
</organism>
<dbReference type="Pfam" id="PF20113">
    <property type="entry name" value="DUF6503"/>
    <property type="match status" value="1"/>
</dbReference>
<dbReference type="RefSeq" id="WP_090258082.1">
    <property type="nucleotide sequence ID" value="NZ_FOIR01000001.1"/>
</dbReference>
<evidence type="ECO:0008006" key="3">
    <source>
        <dbReference type="Google" id="ProtNLM"/>
    </source>
</evidence>
<gene>
    <name evidence="1" type="ORF">SAMN05216290_1717</name>
</gene>
<dbReference type="Proteomes" id="UP000199437">
    <property type="component" value="Unassembled WGS sequence"/>
</dbReference>
<proteinExistence type="predicted"/>
<evidence type="ECO:0000313" key="2">
    <source>
        <dbReference type="Proteomes" id="UP000199437"/>
    </source>
</evidence>
<dbReference type="GeneID" id="99986438"/>
<accession>A0A1I0P4T2</accession>
<evidence type="ECO:0000313" key="1">
    <source>
        <dbReference type="EMBL" id="SEW09254.1"/>
    </source>
</evidence>
<protein>
    <recommendedName>
        <fullName evidence="3">Threonine synthase</fullName>
    </recommendedName>
</protein>
<dbReference type="OrthoDB" id="282859at2"/>
<dbReference type="InterPro" id="IPR045444">
    <property type="entry name" value="DUF6503"/>
</dbReference>
<dbReference type="AlphaFoldDB" id="A0A1I0P4T2"/>
<dbReference type="EMBL" id="FOIR01000001">
    <property type="protein sequence ID" value="SEW09254.1"/>
    <property type="molecule type" value="Genomic_DNA"/>
</dbReference>
<reference evidence="2" key="1">
    <citation type="submission" date="2016-10" db="EMBL/GenBank/DDBJ databases">
        <authorList>
            <person name="Varghese N."/>
            <person name="Submissions S."/>
        </authorList>
    </citation>
    <scope>NUCLEOTIDE SEQUENCE [LARGE SCALE GENOMIC DNA]</scope>
    <source>
        <strain evidence="2">CGMCC 1.12402</strain>
    </source>
</reference>
<keyword evidence="2" id="KW-1185">Reference proteome</keyword>
<name>A0A1I0P4T2_9BACT</name>
<sequence>MKKIAIILLSAFCLACGGAKKEQVEEPKAEAPSKTDHHSASITKVFEAHGGYDTWTSLKQLSYENGGSKTLVELQNRYTRIESESQTVGFDGENVWVNPPSEKADGQRMRYNLMFYFYAFPFVVGDPGVFYEDIEPIELQGKAYNAVKISYGNGVGDSPKDNYIILSDPKTNQMQWLMYTATFGGDESSDRFSLIKYEGWNELGGVLLPSSLQWYQYSDGVVGEPRGGARLFENIQVSTEYPAMSNFEMPEGAQVAKLPEEK</sequence>
<dbReference type="STRING" id="1267423.SAMN05216290_1717"/>